<dbReference type="InterPro" id="IPR029041">
    <property type="entry name" value="FAD-linked_oxidoreductase-like"/>
</dbReference>
<comment type="similarity">
    <text evidence="6">Belongs to the methylenetetrahydrofolate reductase family.</text>
</comment>
<organism evidence="7 8">
    <name type="scientific">Gulosibacter faecalis</name>
    <dbReference type="NCBI Taxonomy" id="272240"/>
    <lineage>
        <taxon>Bacteria</taxon>
        <taxon>Bacillati</taxon>
        <taxon>Actinomycetota</taxon>
        <taxon>Actinomycetes</taxon>
        <taxon>Micrococcales</taxon>
        <taxon>Microbacteriaceae</taxon>
        <taxon>Gulosibacter</taxon>
    </lineage>
</organism>
<dbReference type="SUPFAM" id="SSF51730">
    <property type="entry name" value="FAD-linked oxidoreductase"/>
    <property type="match status" value="1"/>
</dbReference>
<comment type="cofactor">
    <cofactor evidence="1 6">
        <name>FAD</name>
        <dbReference type="ChEBI" id="CHEBI:57692"/>
    </cofactor>
</comment>
<evidence type="ECO:0000256" key="5">
    <source>
        <dbReference type="ARBA" id="ARBA00023002"/>
    </source>
</evidence>
<reference evidence="8" key="1">
    <citation type="journal article" date="2019" name="Int. J. Syst. Evol. Microbiol.">
        <title>The Global Catalogue of Microorganisms (GCM) 10K type strain sequencing project: providing services to taxonomists for standard genome sequencing and annotation.</title>
        <authorList>
            <consortium name="The Broad Institute Genomics Platform"/>
            <consortium name="The Broad Institute Genome Sequencing Center for Infectious Disease"/>
            <person name="Wu L."/>
            <person name="Ma J."/>
        </authorList>
    </citation>
    <scope>NUCLEOTIDE SEQUENCE [LARGE SCALE GENOMIC DNA]</scope>
    <source>
        <strain evidence="8">TISTR 1514</strain>
    </source>
</reference>
<dbReference type="GO" id="GO:0004489">
    <property type="term" value="F:methylenetetrahydrofolate reductase [NAD(P)H] activity"/>
    <property type="evidence" value="ECO:0007669"/>
    <property type="project" value="UniProtKB-EC"/>
</dbReference>
<accession>A0ABW5V1U3</accession>
<evidence type="ECO:0000256" key="4">
    <source>
        <dbReference type="ARBA" id="ARBA00022827"/>
    </source>
</evidence>
<keyword evidence="3 6" id="KW-0285">Flavoprotein</keyword>
<evidence type="ECO:0000256" key="3">
    <source>
        <dbReference type="ARBA" id="ARBA00022630"/>
    </source>
</evidence>
<keyword evidence="8" id="KW-1185">Reference proteome</keyword>
<comment type="caution">
    <text evidence="7">The sequence shown here is derived from an EMBL/GenBank/DDBJ whole genome shotgun (WGS) entry which is preliminary data.</text>
</comment>
<protein>
    <recommendedName>
        <fullName evidence="6">Methylenetetrahydrofolate reductase</fullName>
    </recommendedName>
</protein>
<dbReference type="Pfam" id="PF02219">
    <property type="entry name" value="MTHFR"/>
    <property type="match status" value="1"/>
</dbReference>
<evidence type="ECO:0000256" key="2">
    <source>
        <dbReference type="ARBA" id="ARBA00004777"/>
    </source>
</evidence>
<evidence type="ECO:0000256" key="1">
    <source>
        <dbReference type="ARBA" id="ARBA00001974"/>
    </source>
</evidence>
<evidence type="ECO:0000256" key="6">
    <source>
        <dbReference type="RuleBase" id="RU003862"/>
    </source>
</evidence>
<dbReference type="EMBL" id="JBHUNE010000009">
    <property type="protein sequence ID" value="MFD2759268.1"/>
    <property type="molecule type" value="Genomic_DNA"/>
</dbReference>
<dbReference type="Gene3D" id="3.20.20.220">
    <property type="match status" value="1"/>
</dbReference>
<keyword evidence="5 6" id="KW-0560">Oxidoreductase</keyword>
<name>A0ABW5V1U3_9MICO</name>
<dbReference type="RefSeq" id="WP_019618782.1">
    <property type="nucleotide sequence ID" value="NZ_JBHUNE010000009.1"/>
</dbReference>
<evidence type="ECO:0000313" key="8">
    <source>
        <dbReference type="Proteomes" id="UP001597492"/>
    </source>
</evidence>
<gene>
    <name evidence="7" type="ORF">ACFSW7_12860</name>
</gene>
<keyword evidence="4 6" id="KW-0274">FAD</keyword>
<comment type="pathway">
    <text evidence="2 6">One-carbon metabolism; tetrahydrofolate interconversion.</text>
</comment>
<evidence type="ECO:0000313" key="7">
    <source>
        <dbReference type="EMBL" id="MFD2759268.1"/>
    </source>
</evidence>
<dbReference type="Proteomes" id="UP001597492">
    <property type="component" value="Unassembled WGS sequence"/>
</dbReference>
<sequence length="281" mass="29537">MTLTTGAAALLDNFSLEMTARDAPELPGAAKVLPAHTRVNVTFLATESLAERVAGAKAVLAAGLTPVPHIAARRLTSTDELRQVLGALRDANASGSVFVVGGDPATPEGPFASARDVIETGLLPEFGVTHVSISGYPEGHPDIPDDVLWRELEAKSAALAEQGIESTIITQFGFDEAPILEWLRELRARGISAPVRLGLPGPAGVKRLLGFARRFGISSSAGIVKKYGFSLANLVGTAGPERLIDQLADGLDPTVHGDVAVHFYTFGGVEATSQWVHNYLA</sequence>
<dbReference type="InterPro" id="IPR003171">
    <property type="entry name" value="Mehydrof_redctse-like"/>
</dbReference>
<proteinExistence type="inferred from homology"/>